<accession>A0A558C4K6</accession>
<name>A0A558C4K6_9BACT</name>
<evidence type="ECO:0000313" key="3">
    <source>
        <dbReference type="Proteomes" id="UP000317624"/>
    </source>
</evidence>
<dbReference type="OrthoDB" id="5144396at2"/>
<protein>
    <submittedName>
        <fullName evidence="2">Crp/Fnr family transcriptional regulator</fullName>
    </submittedName>
</protein>
<dbReference type="AlphaFoldDB" id="A0A558C4K6"/>
<dbReference type="Gene3D" id="2.60.120.10">
    <property type="entry name" value="Jelly Rolls"/>
    <property type="match status" value="1"/>
</dbReference>
<feature type="domain" description="Cyclic nucleotide-binding" evidence="1">
    <location>
        <begin position="11"/>
        <end position="133"/>
    </location>
</feature>
<dbReference type="InterPro" id="IPR014710">
    <property type="entry name" value="RmlC-like_jellyroll"/>
</dbReference>
<dbReference type="InterPro" id="IPR000595">
    <property type="entry name" value="cNMP-bd_dom"/>
</dbReference>
<dbReference type="CDD" id="cd00038">
    <property type="entry name" value="CAP_ED"/>
    <property type="match status" value="1"/>
</dbReference>
<organism evidence="2 3">
    <name type="scientific">Hymenobacter setariae</name>
    <dbReference type="NCBI Taxonomy" id="2594794"/>
    <lineage>
        <taxon>Bacteria</taxon>
        <taxon>Pseudomonadati</taxon>
        <taxon>Bacteroidota</taxon>
        <taxon>Cytophagia</taxon>
        <taxon>Cytophagales</taxon>
        <taxon>Hymenobacteraceae</taxon>
        <taxon>Hymenobacter</taxon>
    </lineage>
</organism>
<reference evidence="2 3" key="1">
    <citation type="submission" date="2019-07" db="EMBL/GenBank/DDBJ databases">
        <title>Hymenobacter sp. straun FUR1 Genome sequencing and assembly.</title>
        <authorList>
            <person name="Chhetri G."/>
        </authorList>
    </citation>
    <scope>NUCLEOTIDE SEQUENCE [LARGE SCALE GENOMIC DNA]</scope>
    <source>
        <strain evidence="2 3">Fur1</strain>
    </source>
</reference>
<dbReference type="Pfam" id="PF00027">
    <property type="entry name" value="cNMP_binding"/>
    <property type="match status" value="1"/>
</dbReference>
<comment type="caution">
    <text evidence="2">The sequence shown here is derived from an EMBL/GenBank/DDBJ whole genome shotgun (WGS) entry which is preliminary data.</text>
</comment>
<sequence>MPASLLACLQPYGAIPPADHATLLAAWHRREVAEGEYLTAPNAVCEELFFVEQGVLRLVDQSGLGPEVTHAFRSEGQLCTLLTSFEQRVPSRVRIQAACPAQVLAISHAQLAALNQQLPYLPEVLQQLIRYELLEKLTMQRAYLGQDATARYHTLLARQPEVARRVPQRMIASYLGITPQSLSRLRRAEV</sequence>
<dbReference type="InterPro" id="IPR018490">
    <property type="entry name" value="cNMP-bd_dom_sf"/>
</dbReference>
<evidence type="ECO:0000259" key="1">
    <source>
        <dbReference type="SMART" id="SM00100"/>
    </source>
</evidence>
<dbReference type="Proteomes" id="UP000317624">
    <property type="component" value="Unassembled WGS sequence"/>
</dbReference>
<dbReference type="RefSeq" id="WP_144845503.1">
    <property type="nucleotide sequence ID" value="NZ_VMRJ01000001.1"/>
</dbReference>
<dbReference type="SMART" id="SM00100">
    <property type="entry name" value="cNMP"/>
    <property type="match status" value="1"/>
</dbReference>
<proteinExistence type="predicted"/>
<gene>
    <name evidence="2" type="ORF">FNT36_06445</name>
</gene>
<dbReference type="SUPFAM" id="SSF51206">
    <property type="entry name" value="cAMP-binding domain-like"/>
    <property type="match status" value="1"/>
</dbReference>
<evidence type="ECO:0000313" key="2">
    <source>
        <dbReference type="EMBL" id="TVT43721.1"/>
    </source>
</evidence>
<dbReference type="EMBL" id="VMRJ01000001">
    <property type="protein sequence ID" value="TVT43721.1"/>
    <property type="molecule type" value="Genomic_DNA"/>
</dbReference>
<keyword evidence="3" id="KW-1185">Reference proteome</keyword>